<evidence type="ECO:0000313" key="3">
    <source>
        <dbReference type="Proteomes" id="UP000572212"/>
    </source>
</evidence>
<dbReference type="RefSeq" id="WP_184246612.1">
    <property type="nucleotide sequence ID" value="NZ_BAAACU010000028.1"/>
</dbReference>
<dbReference type="PANTHER" id="PTHR40469">
    <property type="entry name" value="SECRETED GLYCOSYL HYDROLASE"/>
    <property type="match status" value="1"/>
</dbReference>
<reference evidence="2 3" key="1">
    <citation type="submission" date="2020-08" db="EMBL/GenBank/DDBJ databases">
        <title>Genomic Encyclopedia of Type Strains, Phase IV (KMG-IV): sequencing the most valuable type-strain genomes for metagenomic binning, comparative biology and taxonomic classification.</title>
        <authorList>
            <person name="Goeker M."/>
        </authorList>
    </citation>
    <scope>NUCLEOTIDE SEQUENCE [LARGE SCALE GENOMIC DNA]</scope>
    <source>
        <strain evidence="2 3">DSM 11805</strain>
    </source>
</reference>
<proteinExistence type="predicted"/>
<dbReference type="InterPro" id="IPR029062">
    <property type="entry name" value="Class_I_gatase-like"/>
</dbReference>
<gene>
    <name evidence="2" type="ORF">GGQ92_001547</name>
</gene>
<dbReference type="SUPFAM" id="SSF52317">
    <property type="entry name" value="Class I glutamine amidotransferase-like"/>
    <property type="match status" value="1"/>
</dbReference>
<protein>
    <recommendedName>
        <fullName evidence="1">ThuA-like domain-containing protein</fullName>
    </recommendedName>
</protein>
<accession>A0A841RJA0</accession>
<keyword evidence="3" id="KW-1185">Reference proteome</keyword>
<dbReference type="EMBL" id="JACHON010000004">
    <property type="protein sequence ID" value="MBB6512761.1"/>
    <property type="molecule type" value="Genomic_DNA"/>
</dbReference>
<organism evidence="2 3">
    <name type="scientific">Gracilibacillus halotolerans</name>
    <dbReference type="NCBI Taxonomy" id="74386"/>
    <lineage>
        <taxon>Bacteria</taxon>
        <taxon>Bacillati</taxon>
        <taxon>Bacillota</taxon>
        <taxon>Bacilli</taxon>
        <taxon>Bacillales</taxon>
        <taxon>Bacillaceae</taxon>
        <taxon>Gracilibacillus</taxon>
    </lineage>
</organism>
<dbReference type="AlphaFoldDB" id="A0A841RJA0"/>
<dbReference type="Proteomes" id="UP000572212">
    <property type="component" value="Unassembled WGS sequence"/>
</dbReference>
<dbReference type="PANTHER" id="PTHR40469:SF2">
    <property type="entry name" value="GALACTOSE-BINDING DOMAIN-LIKE SUPERFAMILY PROTEIN"/>
    <property type="match status" value="1"/>
</dbReference>
<sequence>MKKALIFQGGWDGHEPEEVATILGGILEEEGFNVKITDTLDTLKEDDLTSYDLIVPNWTQGKIEDDQLKPLLEAVEKGTGLAGLHGGMGDSFRMAVDYQFMVGGQWVAHPGDDGVKYEVRILDKDHPLTEGMDDFTVESEQYYMHVDPVVNVHAVTRFPVAEGPYKANGEVDMPVIWTKRWGAGKVYYNSLGHVANIVRMPEVIELMRKGFVWASR</sequence>
<dbReference type="InterPro" id="IPR029010">
    <property type="entry name" value="ThuA-like"/>
</dbReference>
<dbReference type="Pfam" id="PF06283">
    <property type="entry name" value="ThuA"/>
    <property type="match status" value="1"/>
</dbReference>
<evidence type="ECO:0000259" key="1">
    <source>
        <dbReference type="Pfam" id="PF06283"/>
    </source>
</evidence>
<evidence type="ECO:0000313" key="2">
    <source>
        <dbReference type="EMBL" id="MBB6512761.1"/>
    </source>
</evidence>
<name>A0A841RJA0_9BACI</name>
<feature type="domain" description="ThuA-like" evidence="1">
    <location>
        <begin position="3"/>
        <end position="214"/>
    </location>
</feature>
<comment type="caution">
    <text evidence="2">The sequence shown here is derived from an EMBL/GenBank/DDBJ whole genome shotgun (WGS) entry which is preliminary data.</text>
</comment>
<dbReference type="Gene3D" id="3.40.50.880">
    <property type="match status" value="1"/>
</dbReference>